<feature type="transmembrane region" description="Helical" evidence="1">
    <location>
        <begin position="69"/>
        <end position="93"/>
    </location>
</feature>
<dbReference type="Proteomes" id="UP000051952">
    <property type="component" value="Unassembled WGS sequence"/>
</dbReference>
<dbReference type="AlphaFoldDB" id="A0A0S4IXU4"/>
<sequence length="527" mass="57773">MMRASQSLSSMPVALSMMMMLLIVVLLVTPVAADVSSWGCENFWTGPSKDNSVEDCLKDQDREKQWTKWLWIPALPALVFVIVFIFYPIVFVCRQGCNLCGGRRRQPGVCCTCSEDVWRYKSKTEKDNAYTSRDHCMVKTPAFIICIASVGVIISIIRGASAADQGNSYLVADVQEKAIDVISGLSDQIKTVLTNTSSNPSSYYSPVNDSTFSSVDNIIEKFQDGYNTYVNDYQTYVTNAIRIGMNCLGAVPFVFFILLPIYASKDDCRRIWPWCTTCIYFVFAVVFSLLGVVFLFLAVAFQTSNGEIQRQYAREPGVFQWYVKPYCQDQSAFSDMITGFNTAEQQYASSFCQALTQNCSSGAAYDSTTPDINFVCDGLTSTNYASVCTSFATATSVLGAMVVKTGSPACTSCTFSTCSTQCATDSERSSATTTMYLFAATAGFNRAGSIASPLNDCNYLLDIGANAVSRGCPQLRDSSYLVGFGCFAAGILFSAGIVVLFRGQKVFYKLRSSDDNNDPAEMEPNKV</sequence>
<dbReference type="PANTHER" id="PTHR39669:SF2">
    <property type="entry name" value="MEMBRANE-ASSOCIATED PROTEIN"/>
    <property type="match status" value="1"/>
</dbReference>
<dbReference type="OrthoDB" id="251390at2759"/>
<evidence type="ECO:0000256" key="2">
    <source>
        <dbReference type="SAM" id="SignalP"/>
    </source>
</evidence>
<proteinExistence type="predicted"/>
<keyword evidence="2" id="KW-0732">Signal</keyword>
<organism evidence="3 4">
    <name type="scientific">Bodo saltans</name>
    <name type="common">Flagellated protozoan</name>
    <dbReference type="NCBI Taxonomy" id="75058"/>
    <lineage>
        <taxon>Eukaryota</taxon>
        <taxon>Discoba</taxon>
        <taxon>Euglenozoa</taxon>
        <taxon>Kinetoplastea</taxon>
        <taxon>Metakinetoplastina</taxon>
        <taxon>Eubodonida</taxon>
        <taxon>Bodonidae</taxon>
        <taxon>Bodo</taxon>
    </lineage>
</organism>
<feature type="chain" id="PRO_5006621677" evidence="2">
    <location>
        <begin position="34"/>
        <end position="527"/>
    </location>
</feature>
<reference evidence="4" key="1">
    <citation type="submission" date="2015-09" db="EMBL/GenBank/DDBJ databases">
        <authorList>
            <consortium name="Pathogen Informatics"/>
        </authorList>
    </citation>
    <scope>NUCLEOTIDE SEQUENCE [LARGE SCALE GENOMIC DNA]</scope>
    <source>
        <strain evidence="4">Lake Konstanz</strain>
    </source>
</reference>
<keyword evidence="1" id="KW-0812">Transmembrane</keyword>
<feature type="transmembrane region" description="Helical" evidence="1">
    <location>
        <begin position="480"/>
        <end position="501"/>
    </location>
</feature>
<keyword evidence="1" id="KW-0472">Membrane</keyword>
<dbReference type="VEuPathDB" id="TriTrypDB:BSAL_73715"/>
<keyword evidence="4" id="KW-1185">Reference proteome</keyword>
<feature type="transmembrane region" description="Helical" evidence="1">
    <location>
        <begin position="274"/>
        <end position="301"/>
    </location>
</feature>
<protein>
    <submittedName>
        <fullName evidence="3">Membrane-associated protein, putative</fullName>
    </submittedName>
</protein>
<dbReference type="EMBL" id="CYKH01000630">
    <property type="protein sequence ID" value="CUG07328.1"/>
    <property type="molecule type" value="Genomic_DNA"/>
</dbReference>
<keyword evidence="1" id="KW-1133">Transmembrane helix</keyword>
<feature type="signal peptide" evidence="2">
    <location>
        <begin position="1"/>
        <end position="33"/>
    </location>
</feature>
<accession>A0A0S4IXU4</accession>
<name>A0A0S4IXU4_BODSA</name>
<feature type="transmembrane region" description="Helical" evidence="1">
    <location>
        <begin position="142"/>
        <end position="160"/>
    </location>
</feature>
<dbReference type="PANTHER" id="PTHR39669">
    <property type="entry name" value="MEMBRANE-ASSOCIATED PROTEIN"/>
    <property type="match status" value="1"/>
</dbReference>
<gene>
    <name evidence="3" type="ORF">BSAL_73715</name>
</gene>
<evidence type="ECO:0000256" key="1">
    <source>
        <dbReference type="SAM" id="Phobius"/>
    </source>
</evidence>
<feature type="transmembrane region" description="Helical" evidence="1">
    <location>
        <begin position="243"/>
        <end position="262"/>
    </location>
</feature>
<evidence type="ECO:0000313" key="4">
    <source>
        <dbReference type="Proteomes" id="UP000051952"/>
    </source>
</evidence>
<dbReference type="OMA" id="HRGAFIW"/>
<evidence type="ECO:0000313" key="3">
    <source>
        <dbReference type="EMBL" id="CUG07328.1"/>
    </source>
</evidence>